<keyword evidence="4" id="KW-1185">Reference proteome</keyword>
<keyword evidence="1" id="KW-0472">Membrane</keyword>
<evidence type="ECO:0000313" key="3">
    <source>
        <dbReference type="EMBL" id="MBT9314729.1"/>
    </source>
</evidence>
<keyword evidence="1" id="KW-1133">Transmembrane helix</keyword>
<feature type="domain" description="Microcin J25-processing protein McjB C-terminal" evidence="2">
    <location>
        <begin position="28"/>
        <end position="141"/>
    </location>
</feature>
<dbReference type="NCBIfam" id="NF033537">
    <property type="entry name" value="lasso_biosyn_B2"/>
    <property type="match status" value="1"/>
</dbReference>
<gene>
    <name evidence="3" type="ORF">IXB50_04755</name>
</gene>
<sequence>MNKLHRLLKLPGNEFRVLLYSCLLLNSIRLALWLLPFNFLRQKLAQLSSVWICEEQPQSVSVGFIVWTVNVAGRYTPSGAKCLVRALTSQLLLTRYGYVHQFHIGVAKGPANTLEAHAWIEYKDRVIVGWLRNLSRFKSLSTEEAKQ</sequence>
<evidence type="ECO:0000313" key="4">
    <source>
        <dbReference type="Proteomes" id="UP000717364"/>
    </source>
</evidence>
<name>A0A947DE65_9CYAN</name>
<organism evidence="3 4">
    <name type="scientific">Leptothoe spongobia TAU-MAC 1115</name>
    <dbReference type="NCBI Taxonomy" id="1967444"/>
    <lineage>
        <taxon>Bacteria</taxon>
        <taxon>Bacillati</taxon>
        <taxon>Cyanobacteriota</taxon>
        <taxon>Cyanophyceae</taxon>
        <taxon>Nodosilineales</taxon>
        <taxon>Cymatolegaceae</taxon>
        <taxon>Leptothoe</taxon>
        <taxon>Leptothoe spongobia</taxon>
    </lineage>
</organism>
<dbReference type="Pfam" id="PF13471">
    <property type="entry name" value="Transglut_core3"/>
    <property type="match status" value="1"/>
</dbReference>
<keyword evidence="1" id="KW-0812">Transmembrane</keyword>
<dbReference type="EMBL" id="JADOES010000006">
    <property type="protein sequence ID" value="MBT9314729.1"/>
    <property type="molecule type" value="Genomic_DNA"/>
</dbReference>
<proteinExistence type="predicted"/>
<dbReference type="InterPro" id="IPR053521">
    <property type="entry name" value="McjB-like"/>
</dbReference>
<protein>
    <submittedName>
        <fullName evidence="3">Lasso peptide biosynthesis B2 protein</fullName>
    </submittedName>
</protein>
<comment type="caution">
    <text evidence="3">The sequence shown here is derived from an EMBL/GenBank/DDBJ whole genome shotgun (WGS) entry which is preliminary data.</text>
</comment>
<dbReference type="Proteomes" id="UP000717364">
    <property type="component" value="Unassembled WGS sequence"/>
</dbReference>
<feature type="transmembrane region" description="Helical" evidence="1">
    <location>
        <begin position="17"/>
        <end position="40"/>
    </location>
</feature>
<reference evidence="3" key="1">
    <citation type="submission" date="2020-11" db="EMBL/GenBank/DDBJ databases">
        <authorList>
            <person name="Konstantinou D."/>
            <person name="Gkelis S."/>
            <person name="Popin R."/>
            <person name="Fewer D."/>
            <person name="Sivonen K."/>
        </authorList>
    </citation>
    <scope>NUCLEOTIDE SEQUENCE</scope>
    <source>
        <strain evidence="3">TAU-MAC 1115</strain>
    </source>
</reference>
<reference evidence="3" key="2">
    <citation type="journal article" date="2021" name="Mar. Drugs">
        <title>Genome Reduction and Secondary Metabolism of the Marine Sponge-Associated Cyanobacterium Leptothoe.</title>
        <authorList>
            <person name="Konstantinou D."/>
            <person name="Popin R.V."/>
            <person name="Fewer D.P."/>
            <person name="Sivonen K."/>
            <person name="Gkelis S."/>
        </authorList>
    </citation>
    <scope>NUCLEOTIDE SEQUENCE</scope>
    <source>
        <strain evidence="3">TAU-MAC 1115</strain>
    </source>
</reference>
<evidence type="ECO:0000259" key="2">
    <source>
        <dbReference type="Pfam" id="PF13471"/>
    </source>
</evidence>
<dbReference type="InterPro" id="IPR032708">
    <property type="entry name" value="McjB_C"/>
</dbReference>
<evidence type="ECO:0000256" key="1">
    <source>
        <dbReference type="SAM" id="Phobius"/>
    </source>
</evidence>
<dbReference type="AlphaFoldDB" id="A0A947DE65"/>
<accession>A0A947DE65</accession>
<dbReference type="RefSeq" id="WP_215607803.1">
    <property type="nucleotide sequence ID" value="NZ_JADOES010000006.1"/>
</dbReference>